<accession>A0ABW4I4J5</accession>
<dbReference type="GO" id="GO:0003677">
    <property type="term" value="F:DNA binding"/>
    <property type="evidence" value="ECO:0007669"/>
    <property type="project" value="UniProtKB-KW"/>
</dbReference>
<keyword evidence="3" id="KW-1185">Reference proteome</keyword>
<reference evidence="3" key="1">
    <citation type="journal article" date="2019" name="Int. J. Syst. Evol. Microbiol.">
        <title>The Global Catalogue of Microorganisms (GCM) 10K type strain sequencing project: providing services to taxonomists for standard genome sequencing and annotation.</title>
        <authorList>
            <consortium name="The Broad Institute Genomics Platform"/>
            <consortium name="The Broad Institute Genome Sequencing Center for Infectious Disease"/>
            <person name="Wu L."/>
            <person name="Ma J."/>
        </authorList>
    </citation>
    <scope>NUCLEOTIDE SEQUENCE [LARGE SCALE GENOMIC DNA]</scope>
    <source>
        <strain evidence="3">CGMCC 1.16275</strain>
    </source>
</reference>
<proteinExistence type="predicted"/>
<feature type="domain" description="Putative DNA-binding" evidence="1">
    <location>
        <begin position="7"/>
        <end position="85"/>
    </location>
</feature>
<dbReference type="InterPro" id="IPR018640">
    <property type="entry name" value="DUF2063"/>
</dbReference>
<evidence type="ECO:0000259" key="1">
    <source>
        <dbReference type="Pfam" id="PF09836"/>
    </source>
</evidence>
<sequence length="241" mass="26063">MPDLAAFQAAFADKLMQSSPVRDGLAVYRNNWLCATTDALADLYPTVHRLVGNEAFEGVALDYARHDPPASPILSRYGADFPDFLCDQAWVEDLPYLPDVAAIDRLYLEALLAADAPPLDPATLAAIAPTDWATLRLGTHPAMRIGWFTTPAPSIWLAHRDGDPGELAPEWRAEGILLTRPGLSVEARAIDRAEHRLLFGMRLGETVGEAALATANLYPTSDFAGLFARTLESGAIAAQPN</sequence>
<evidence type="ECO:0000313" key="2">
    <source>
        <dbReference type="EMBL" id="MFD1612406.1"/>
    </source>
</evidence>
<dbReference type="Gene3D" id="1.10.150.690">
    <property type="entry name" value="DUF2063"/>
    <property type="match status" value="1"/>
</dbReference>
<protein>
    <submittedName>
        <fullName evidence="2">DNA-binding domain-containing protein</fullName>
    </submittedName>
</protein>
<name>A0ABW4I4J5_9SPHN</name>
<dbReference type="Pfam" id="PF09836">
    <property type="entry name" value="DUF2063"/>
    <property type="match status" value="1"/>
</dbReference>
<comment type="caution">
    <text evidence="2">The sequence shown here is derived from an EMBL/GenBank/DDBJ whole genome shotgun (WGS) entry which is preliminary data.</text>
</comment>
<evidence type="ECO:0000313" key="3">
    <source>
        <dbReference type="Proteomes" id="UP001597115"/>
    </source>
</evidence>
<organism evidence="2 3">
    <name type="scientific">Sphingomonas tabacisoli</name>
    <dbReference type="NCBI Taxonomy" id="2249466"/>
    <lineage>
        <taxon>Bacteria</taxon>
        <taxon>Pseudomonadati</taxon>
        <taxon>Pseudomonadota</taxon>
        <taxon>Alphaproteobacteria</taxon>
        <taxon>Sphingomonadales</taxon>
        <taxon>Sphingomonadaceae</taxon>
        <taxon>Sphingomonas</taxon>
    </lineage>
</organism>
<dbReference type="EMBL" id="JBHUDY010000001">
    <property type="protein sequence ID" value="MFD1612406.1"/>
    <property type="molecule type" value="Genomic_DNA"/>
</dbReference>
<dbReference type="InterPro" id="IPR044922">
    <property type="entry name" value="DUF2063_N_sf"/>
</dbReference>
<gene>
    <name evidence="2" type="ORF">ACFSCW_11395</name>
</gene>
<dbReference type="Proteomes" id="UP001597115">
    <property type="component" value="Unassembled WGS sequence"/>
</dbReference>
<dbReference type="RefSeq" id="WP_380889287.1">
    <property type="nucleotide sequence ID" value="NZ_JBHUDY010000001.1"/>
</dbReference>
<keyword evidence="2" id="KW-0238">DNA-binding</keyword>